<reference evidence="2 3" key="1">
    <citation type="submission" date="2023-07" db="EMBL/GenBank/DDBJ databases">
        <title>Sorghum-associated microbial communities from plants grown in Nebraska, USA.</title>
        <authorList>
            <person name="Schachtman D."/>
        </authorList>
    </citation>
    <scope>NUCLEOTIDE SEQUENCE [LARGE SCALE GENOMIC DNA]</scope>
    <source>
        <strain evidence="2 3">BE248</strain>
    </source>
</reference>
<feature type="transmembrane region" description="Helical" evidence="1">
    <location>
        <begin position="300"/>
        <end position="320"/>
    </location>
</feature>
<feature type="transmembrane region" description="Helical" evidence="1">
    <location>
        <begin position="171"/>
        <end position="190"/>
    </location>
</feature>
<evidence type="ECO:0000256" key="1">
    <source>
        <dbReference type="SAM" id="Phobius"/>
    </source>
</evidence>
<organism evidence="2 3">
    <name type="scientific">Aeromicrobium panaciterrae</name>
    <dbReference type="NCBI Taxonomy" id="363861"/>
    <lineage>
        <taxon>Bacteria</taxon>
        <taxon>Bacillati</taxon>
        <taxon>Actinomycetota</taxon>
        <taxon>Actinomycetes</taxon>
        <taxon>Propionibacteriales</taxon>
        <taxon>Nocardioidaceae</taxon>
        <taxon>Aeromicrobium</taxon>
    </lineage>
</organism>
<accession>A0ABU1UJU6</accession>
<feature type="transmembrane region" description="Helical" evidence="1">
    <location>
        <begin position="145"/>
        <end position="165"/>
    </location>
</feature>
<comment type="caution">
    <text evidence="2">The sequence shown here is derived from an EMBL/GenBank/DDBJ whole genome shotgun (WGS) entry which is preliminary data.</text>
</comment>
<feature type="transmembrane region" description="Helical" evidence="1">
    <location>
        <begin position="113"/>
        <end position="133"/>
    </location>
</feature>
<evidence type="ECO:0000313" key="2">
    <source>
        <dbReference type="EMBL" id="MDR7085446.1"/>
    </source>
</evidence>
<name>A0ABU1UJU6_9ACTN</name>
<keyword evidence="3" id="KW-1185">Reference proteome</keyword>
<dbReference type="RefSeq" id="WP_309965772.1">
    <property type="nucleotide sequence ID" value="NZ_JAVDWH010000001.1"/>
</dbReference>
<evidence type="ECO:0000313" key="3">
    <source>
        <dbReference type="Proteomes" id="UP001257739"/>
    </source>
</evidence>
<dbReference type="Proteomes" id="UP001257739">
    <property type="component" value="Unassembled WGS sequence"/>
</dbReference>
<feature type="transmembrane region" description="Helical" evidence="1">
    <location>
        <begin position="37"/>
        <end position="59"/>
    </location>
</feature>
<keyword evidence="1" id="KW-0812">Transmembrane</keyword>
<feature type="transmembrane region" description="Helical" evidence="1">
    <location>
        <begin position="274"/>
        <end position="294"/>
    </location>
</feature>
<protein>
    <submittedName>
        <fullName evidence="2">NADH:ubiquinone oxidoreductase subunit 3 (Subunit A)</fullName>
    </submittedName>
</protein>
<feature type="transmembrane region" description="Helical" evidence="1">
    <location>
        <begin position="89"/>
        <end position="107"/>
    </location>
</feature>
<proteinExistence type="predicted"/>
<dbReference type="EMBL" id="JAVDWH010000001">
    <property type="protein sequence ID" value="MDR7085446.1"/>
    <property type="molecule type" value="Genomic_DNA"/>
</dbReference>
<sequence length="351" mass="37521">MSRTPKGGRRRLDSSVPPVYDVPTREPRIESARTLRLVMALVFLAWVGGTVGAGTAVVAVDSPTWVERPSAALLMVVFTIGLTHRGGGFMRIWLPLVTLLGVLAVVLETNMLLAASAAVTAILAAVWAVLVTRPAPSAIASTREYTVTLMVALSGTLAVAAWNAPVNYQRFNLAVLIVALGLVITLVWNLGAGLHGLGRQHFLILAGIAAVVVLVLVYSSLVRSNGSQSLVRAIDDAVIWMRTHINGVPRPVEVFVGFPALIVGVSLRAKRREGWWVQVFAVIGTGVMTTSLVTPGAFPTYIGLSTLYSAILGLIVGLIIRHQVVQERSARAARAIEDIVRVEPPRFAPLK</sequence>
<gene>
    <name evidence="2" type="ORF">J2X11_000285</name>
</gene>
<keyword evidence="1" id="KW-0472">Membrane</keyword>
<feature type="transmembrane region" description="Helical" evidence="1">
    <location>
        <begin position="202"/>
        <end position="221"/>
    </location>
</feature>
<keyword evidence="1" id="KW-1133">Transmembrane helix</keyword>